<dbReference type="InterPro" id="IPR000068">
    <property type="entry name" value="GPCR_3_Ca_sens_rcpt-rel"/>
</dbReference>
<feature type="domain" description="G-protein coupled receptors family 3 profile" evidence="13">
    <location>
        <begin position="1105"/>
        <end position="1245"/>
    </location>
</feature>
<keyword evidence="6" id="KW-0297">G-protein coupled receptor</keyword>
<protein>
    <recommendedName>
        <fullName evidence="13">G-protein coupled receptors family 3 profile domain-containing protein</fullName>
    </recommendedName>
</protein>
<feature type="domain" description="G-protein coupled receptors family 3 profile" evidence="13">
    <location>
        <begin position="575"/>
        <end position="657"/>
    </location>
</feature>
<dbReference type="InterPro" id="IPR028082">
    <property type="entry name" value="Peripla_BP_I"/>
</dbReference>
<feature type="transmembrane region" description="Helical" evidence="11">
    <location>
        <begin position="1207"/>
        <end position="1225"/>
    </location>
</feature>
<comment type="caution">
    <text evidence="14">The sequence shown here is derived from an EMBL/GenBank/DDBJ whole genome shotgun (WGS) entry which is preliminary data.</text>
</comment>
<dbReference type="Gene3D" id="2.10.50.30">
    <property type="entry name" value="GPCR, family 3, nine cysteines domain"/>
    <property type="match status" value="2"/>
</dbReference>
<proteinExistence type="predicted"/>
<keyword evidence="9" id="KW-0325">Glycoprotein</keyword>
<evidence type="ECO:0000313" key="15">
    <source>
        <dbReference type="Proteomes" id="UP000826234"/>
    </source>
</evidence>
<evidence type="ECO:0000256" key="3">
    <source>
        <dbReference type="ARBA" id="ARBA00022692"/>
    </source>
</evidence>
<dbReference type="PROSITE" id="PS50259">
    <property type="entry name" value="G_PROTEIN_RECEP_F3_4"/>
    <property type="match status" value="2"/>
</dbReference>
<evidence type="ECO:0000256" key="10">
    <source>
        <dbReference type="ARBA" id="ARBA00023224"/>
    </source>
</evidence>
<evidence type="ECO:0000256" key="7">
    <source>
        <dbReference type="ARBA" id="ARBA00023136"/>
    </source>
</evidence>
<dbReference type="PANTHER" id="PTHR24061">
    <property type="entry name" value="CALCIUM-SENSING RECEPTOR-RELATED"/>
    <property type="match status" value="1"/>
</dbReference>
<dbReference type="SUPFAM" id="SSF53822">
    <property type="entry name" value="Periplasmic binding protein-like I"/>
    <property type="match status" value="3"/>
</dbReference>
<dbReference type="InterPro" id="IPR011500">
    <property type="entry name" value="GPCR_3_9-Cys_dom"/>
</dbReference>
<dbReference type="Proteomes" id="UP000826234">
    <property type="component" value="Unassembled WGS sequence"/>
</dbReference>
<dbReference type="InterPro" id="IPR000337">
    <property type="entry name" value="GPCR_3"/>
</dbReference>
<dbReference type="PRINTS" id="PR00248">
    <property type="entry name" value="GPCRMGR"/>
</dbReference>
<keyword evidence="4 12" id="KW-0732">Signal</keyword>
<keyword evidence="3 11" id="KW-0812">Transmembrane</keyword>
<keyword evidence="10" id="KW-0807">Transducer</keyword>
<evidence type="ECO:0000256" key="11">
    <source>
        <dbReference type="SAM" id="Phobius"/>
    </source>
</evidence>
<reference evidence="14 15" key="1">
    <citation type="journal article" date="2022" name="Gigascience">
        <title>A chromosome-level genome assembly and annotation of the desert horned lizard, Phrynosoma platyrhinos, provides insight into chromosomal rearrangements among reptiles.</title>
        <authorList>
            <person name="Koochekian N."/>
            <person name="Ascanio A."/>
            <person name="Farleigh K."/>
            <person name="Card D.C."/>
            <person name="Schield D.R."/>
            <person name="Castoe T.A."/>
            <person name="Jezkova T."/>
        </authorList>
    </citation>
    <scope>NUCLEOTIDE SEQUENCE [LARGE SCALE GENOMIC DNA]</scope>
    <source>
        <strain evidence="14">NK-2021</strain>
    </source>
</reference>
<gene>
    <name evidence="14" type="ORF">JD844_001040</name>
</gene>
<feature type="chain" id="PRO_5045435974" description="G-protein coupled receptors family 3 profile domain-containing protein" evidence="12">
    <location>
        <begin position="20"/>
        <end position="1749"/>
    </location>
</feature>
<keyword evidence="5 11" id="KW-1133">Transmembrane helix</keyword>
<organism evidence="14 15">
    <name type="scientific">Phrynosoma platyrhinos</name>
    <name type="common">Desert horned lizard</name>
    <dbReference type="NCBI Taxonomy" id="52577"/>
    <lineage>
        <taxon>Eukaryota</taxon>
        <taxon>Metazoa</taxon>
        <taxon>Chordata</taxon>
        <taxon>Craniata</taxon>
        <taxon>Vertebrata</taxon>
        <taxon>Euteleostomi</taxon>
        <taxon>Lepidosauria</taxon>
        <taxon>Squamata</taxon>
        <taxon>Bifurcata</taxon>
        <taxon>Unidentata</taxon>
        <taxon>Episquamata</taxon>
        <taxon>Toxicofera</taxon>
        <taxon>Iguania</taxon>
        <taxon>Phrynosomatidae</taxon>
        <taxon>Phrynosomatinae</taxon>
        <taxon>Phrynosoma</taxon>
    </lineage>
</organism>
<comment type="subcellular location">
    <subcellularLocation>
        <location evidence="1">Cell membrane</location>
        <topology evidence="1">Multi-pass membrane protein</topology>
    </subcellularLocation>
</comment>
<dbReference type="PRINTS" id="PR01535">
    <property type="entry name" value="VOMERONASL2R"/>
</dbReference>
<dbReference type="Pfam" id="PF07562">
    <property type="entry name" value="NCD3G"/>
    <property type="match status" value="2"/>
</dbReference>
<sequence>MYFALSLLLSIWYFSPNYFEVQHSDKEIVQNIGIPSEILCNSDCSLVTKFYQHVLALAFAINKINENPEILPNITLGFQIYDSYYFERMAYRTVLDLLFKSQKFIPNYECGPQKNLVAVIGALGSDLSFHIEELLGPYKIPQLAYGSFASKPSDVPSFYRMVPNDYKQYMGIIQLLKHFGWTWVGFFIADDDSGDQFLQVMETLFSHNEICSAFTQRFPQHGRVFERQDSNFMKVKVDHKVRVFLMHGDAMMIMWMITFHSLLLSDEMGTVYLGKLWITTAQIEFIVTGVTKRLDIPMFKDIISFAVHSKEPLGFQKYLQNIKSSHIEGGDFLHLFWEQVFDCSVPNPEKPMETDNICTWEEKLENVPKSVFEMDMTGHSYSIYNAVYTVAHALHAMEICKRKLRMVLGVKRIKCEDLQAWQLHSFIRATFFNNSAGEIITLDDNGELITGFDIMNMVIFPNNSFLKIKIGMVDPNTIDGKHLIINEDMIKWSARFNQTHPLSMCSDPCQPGNLKAKKEGMKFCCHLCHPCPEGKISNETNMKECFECPEDHYPNKNKNRCIPKEISFLSYGESLGISAASVALSFSLITALVLATFIKHQDTPIVKANNRDLTYILLISLLLCFLSSFLFLGQPGQVSCLLRQAAFGIIFSVAISSACKVDIMKHPLKDPLPVLHEWHQPGDLIIGGIFSQIIIFFSVGSFTQHPSKELDFDLPMVVTKSYQHALALAYAVSEINENPKILPNITLGFHIRDSYYDARMAYHSTLHLLFKANQLIPNYQCHIQKNLIAVIGGMNSDISFCIADLLSLYKIPQLMFGSFIPERSDKTNIPSSYHMVPNEAHQYNGIIHLLNHFQWTWVGLLAVDDDSGDHFLKALEPLFSQNGICSAFTERIPKQGYFLNIFDLTDMATKMYPSFMDRKARTIIIYGESMTLMWLSTLVSLMHLEYGMNITVGKLWITTAQIDFSVTGLITRLVGEIHPFLQSVSFNNAAGETVSFNDKGELVAGFDIVNLLIFPNNSFLRIKIGEMDPNTLEGEEFSINETIIVQLRSFNKVYPLSACSDSCNPGYQKKKKEGEQFCCYDCIPCSQGMISYQKDMDDCYKCPEVITALILGIFIKHKDTPIAKANNRDITYTLLISLLLSFLSPLLFLGKPGTLTCILRQSTFGIIFSMAVSCVLAKTITVVLAFMATKPASSMRKWLKKRLAKSIVFSCTLIQASMCMLWLGTSPPFPDLDMQSLDSEIIVTCYSHAYSQMLQITLPNRQDKIGNTVVKKDIHSFVSVVTKFYQHNLALAFAISEINKNAQILPNVTLGLNIYDSYYNMRLTYRTILDLLFKLQKFVPNYECDEQKNLIGIIGGLASDTSFHMAGILAVYKIPQLSYGSFASNDIQPMQGSSFYRMAPTEVHQYMGIIQLLQHFEWTWVGLFIVNDNSGEHFLQILESLLSKNGICSAFTEMIPQYFSLEKLDEVYDKILRFYVSFTDAEANTFIIYGESLTISWIEMLMFHIDLDKESTRFGKMWIITTQIDFISVGFVKNWSYQLFHGALSFSIHSKGLTEFQEFLQTIKPHWTQRDVFLKDFWERAFDCSFPDSEMLMQVNELCTGEEMLERLPAGLFEMQMTGHSYSIYNAVYALAHALHDIYSVRSKHKVLAGSNNISQSLQPWKLHWFLQSISFNNSAGETVSFNGNKEMIGGFDIMNIITFHNSSFKRVKVGHVALKGTEEEFFIDEDMIVWHERFNQIYSYQNSRGQIK</sequence>
<evidence type="ECO:0000256" key="9">
    <source>
        <dbReference type="ARBA" id="ARBA00023180"/>
    </source>
</evidence>
<dbReference type="PANTHER" id="PTHR24061:SF599">
    <property type="entry name" value="G-PROTEIN COUPLED RECEPTORS FAMILY 3 PROFILE DOMAIN-CONTAINING PROTEIN"/>
    <property type="match status" value="1"/>
</dbReference>
<dbReference type="InterPro" id="IPR001828">
    <property type="entry name" value="ANF_lig-bd_rcpt"/>
</dbReference>
<accession>A0ABQ7T9A8</accession>
<feature type="transmembrane region" description="Helical" evidence="11">
    <location>
        <begin position="1162"/>
        <end position="1186"/>
    </location>
</feature>
<keyword evidence="2" id="KW-1003">Cell membrane</keyword>
<keyword evidence="7 11" id="KW-0472">Membrane</keyword>
<evidence type="ECO:0000256" key="2">
    <source>
        <dbReference type="ARBA" id="ARBA00022475"/>
    </source>
</evidence>
<evidence type="ECO:0000256" key="1">
    <source>
        <dbReference type="ARBA" id="ARBA00004651"/>
    </source>
</evidence>
<evidence type="ECO:0000259" key="13">
    <source>
        <dbReference type="PROSITE" id="PS50259"/>
    </source>
</evidence>
<dbReference type="Pfam" id="PF00003">
    <property type="entry name" value="7tm_3"/>
    <property type="match status" value="2"/>
</dbReference>
<evidence type="ECO:0000256" key="5">
    <source>
        <dbReference type="ARBA" id="ARBA00022989"/>
    </source>
</evidence>
<evidence type="ECO:0000256" key="8">
    <source>
        <dbReference type="ARBA" id="ARBA00023170"/>
    </source>
</evidence>
<feature type="transmembrane region" description="Helical" evidence="11">
    <location>
        <begin position="1130"/>
        <end position="1150"/>
    </location>
</feature>
<feature type="transmembrane region" description="Helical" evidence="11">
    <location>
        <begin position="613"/>
        <end position="633"/>
    </location>
</feature>
<evidence type="ECO:0000313" key="14">
    <source>
        <dbReference type="EMBL" id="KAH0626203.1"/>
    </source>
</evidence>
<evidence type="ECO:0000256" key="12">
    <source>
        <dbReference type="SAM" id="SignalP"/>
    </source>
</evidence>
<evidence type="ECO:0000256" key="4">
    <source>
        <dbReference type="ARBA" id="ARBA00022729"/>
    </source>
</evidence>
<dbReference type="InterPro" id="IPR038550">
    <property type="entry name" value="GPCR_3_9-Cys_sf"/>
</dbReference>
<dbReference type="EMBL" id="JAIPUX010000521">
    <property type="protein sequence ID" value="KAH0626203.1"/>
    <property type="molecule type" value="Genomic_DNA"/>
</dbReference>
<evidence type="ECO:0000256" key="6">
    <source>
        <dbReference type="ARBA" id="ARBA00023040"/>
    </source>
</evidence>
<dbReference type="Gene3D" id="3.40.50.2300">
    <property type="match status" value="5"/>
</dbReference>
<keyword evidence="15" id="KW-1185">Reference proteome</keyword>
<dbReference type="InterPro" id="IPR017978">
    <property type="entry name" value="GPCR_3_C"/>
</dbReference>
<feature type="transmembrane region" description="Helical" evidence="11">
    <location>
        <begin position="575"/>
        <end position="598"/>
    </location>
</feature>
<feature type="signal peptide" evidence="12">
    <location>
        <begin position="1"/>
        <end position="19"/>
    </location>
</feature>
<feature type="transmembrane region" description="Helical" evidence="11">
    <location>
        <begin position="923"/>
        <end position="943"/>
    </location>
</feature>
<name>A0ABQ7T9A8_PHRPL</name>
<keyword evidence="8" id="KW-0675">Receptor</keyword>
<dbReference type="InterPro" id="IPR004073">
    <property type="entry name" value="GPCR_3_vmron_rcpt_2"/>
</dbReference>
<dbReference type="Pfam" id="PF01094">
    <property type="entry name" value="ANF_receptor"/>
    <property type="match status" value="3"/>
</dbReference>